<accession>A0A8S3TNW2</accession>
<comment type="caution">
    <text evidence="1">The sequence shown here is derived from an EMBL/GenBank/DDBJ whole genome shotgun (WGS) entry which is preliminary data.</text>
</comment>
<proteinExistence type="predicted"/>
<dbReference type="AlphaFoldDB" id="A0A8S3TNW2"/>
<reference evidence="1" key="1">
    <citation type="submission" date="2021-03" db="EMBL/GenBank/DDBJ databases">
        <authorList>
            <person name="Bekaert M."/>
        </authorList>
    </citation>
    <scope>NUCLEOTIDE SEQUENCE</scope>
</reference>
<name>A0A8S3TNW2_MYTED</name>
<protein>
    <submittedName>
        <fullName evidence="1">Uncharacterized protein</fullName>
    </submittedName>
</protein>
<dbReference type="OrthoDB" id="6131973at2759"/>
<sequence length="186" mass="21433">MSHNKGESLHFYNYLCREIGSEEVVKARRLTLTSKGIEASHTELFRLNIGSKGEGLNLNGSDCDVMLIDQIFKVYESDRVAIQNYECVLVMETEDTQPCYTYLRLFTNYNILSDKYKQVFQQQSGKNLISSELYKLWILDNTISDFRNSPINNIHEPCLSDKKGKLFTTTVDFIIKLPDLKAKIVD</sequence>
<organism evidence="1 2">
    <name type="scientific">Mytilus edulis</name>
    <name type="common">Blue mussel</name>
    <dbReference type="NCBI Taxonomy" id="6550"/>
    <lineage>
        <taxon>Eukaryota</taxon>
        <taxon>Metazoa</taxon>
        <taxon>Spiralia</taxon>
        <taxon>Lophotrochozoa</taxon>
        <taxon>Mollusca</taxon>
        <taxon>Bivalvia</taxon>
        <taxon>Autobranchia</taxon>
        <taxon>Pteriomorphia</taxon>
        <taxon>Mytilida</taxon>
        <taxon>Mytiloidea</taxon>
        <taxon>Mytilidae</taxon>
        <taxon>Mytilinae</taxon>
        <taxon>Mytilus</taxon>
    </lineage>
</organism>
<dbReference type="EMBL" id="CAJPWZ010002145">
    <property type="protein sequence ID" value="CAG2231443.1"/>
    <property type="molecule type" value="Genomic_DNA"/>
</dbReference>
<evidence type="ECO:0000313" key="2">
    <source>
        <dbReference type="Proteomes" id="UP000683360"/>
    </source>
</evidence>
<keyword evidence="2" id="KW-1185">Reference proteome</keyword>
<dbReference type="Proteomes" id="UP000683360">
    <property type="component" value="Unassembled WGS sequence"/>
</dbReference>
<evidence type="ECO:0000313" key="1">
    <source>
        <dbReference type="EMBL" id="CAG2231443.1"/>
    </source>
</evidence>
<gene>
    <name evidence="1" type="ORF">MEDL_44238</name>
</gene>